<dbReference type="PANTHER" id="PTHR14969">
    <property type="entry name" value="SPHINGOSINE-1-PHOSPHATE PHOSPHOHYDROLASE"/>
    <property type="match status" value="1"/>
</dbReference>
<sequence>MPQDARRPRTGLLVPGILLITASVGLGIALEADTHLLELDARWARGIVATRGPVGDAIALAFDRVGGGVIGIVVVPLLIAAVLLARRHYRTLIVYLAASLASGLAVQVMKHLFARERPEHMIVISDFGSFPSGHTANAATAAALLVLFLPRAWAGVAAVAYVLLMAVCRTYVGAHWLTDTIGGVLVGAGVALLVVALADRLAPRPRENPGGERIAPPRNTP</sequence>
<comment type="caution">
    <text evidence="3">The sequence shown here is derived from an EMBL/GenBank/DDBJ whole genome shotgun (WGS) entry which is preliminary data.</text>
</comment>
<keyword evidence="4" id="KW-1185">Reference proteome</keyword>
<evidence type="ECO:0000313" key="3">
    <source>
        <dbReference type="EMBL" id="GAA4189872.1"/>
    </source>
</evidence>
<evidence type="ECO:0000259" key="2">
    <source>
        <dbReference type="SMART" id="SM00014"/>
    </source>
</evidence>
<gene>
    <name evidence="3" type="ORF">GCM10022288_18390</name>
</gene>
<dbReference type="CDD" id="cd03392">
    <property type="entry name" value="PAP2_like_2"/>
    <property type="match status" value="1"/>
</dbReference>
<dbReference type="InterPro" id="IPR036938">
    <property type="entry name" value="PAP2/HPO_sf"/>
</dbReference>
<evidence type="ECO:0000256" key="1">
    <source>
        <dbReference type="SAM" id="Phobius"/>
    </source>
</evidence>
<proteinExistence type="predicted"/>
<dbReference type="Pfam" id="PF01569">
    <property type="entry name" value="PAP2"/>
    <property type="match status" value="1"/>
</dbReference>
<evidence type="ECO:0000313" key="4">
    <source>
        <dbReference type="Proteomes" id="UP001500213"/>
    </source>
</evidence>
<feature type="transmembrane region" description="Helical" evidence="1">
    <location>
        <begin position="12"/>
        <end position="30"/>
    </location>
</feature>
<dbReference type="SMART" id="SM00014">
    <property type="entry name" value="acidPPc"/>
    <property type="match status" value="1"/>
</dbReference>
<keyword evidence="1" id="KW-0472">Membrane</keyword>
<dbReference type="PANTHER" id="PTHR14969:SF13">
    <property type="entry name" value="AT30094P"/>
    <property type="match status" value="1"/>
</dbReference>
<organism evidence="3 4">
    <name type="scientific">Gryllotalpicola kribbensis</name>
    <dbReference type="NCBI Taxonomy" id="993084"/>
    <lineage>
        <taxon>Bacteria</taxon>
        <taxon>Bacillati</taxon>
        <taxon>Actinomycetota</taxon>
        <taxon>Actinomycetes</taxon>
        <taxon>Micrococcales</taxon>
        <taxon>Microbacteriaceae</taxon>
        <taxon>Gryllotalpicola</taxon>
    </lineage>
</organism>
<dbReference type="Gene3D" id="1.20.144.10">
    <property type="entry name" value="Phosphatidic acid phosphatase type 2/haloperoxidase"/>
    <property type="match status" value="2"/>
</dbReference>
<feature type="transmembrane region" description="Helical" evidence="1">
    <location>
        <begin position="180"/>
        <end position="198"/>
    </location>
</feature>
<reference evidence="4" key="1">
    <citation type="journal article" date="2019" name="Int. J. Syst. Evol. Microbiol.">
        <title>The Global Catalogue of Microorganisms (GCM) 10K type strain sequencing project: providing services to taxonomists for standard genome sequencing and annotation.</title>
        <authorList>
            <consortium name="The Broad Institute Genomics Platform"/>
            <consortium name="The Broad Institute Genome Sequencing Center for Infectious Disease"/>
            <person name="Wu L."/>
            <person name="Ma J."/>
        </authorList>
    </citation>
    <scope>NUCLEOTIDE SEQUENCE [LARGE SCALE GENOMIC DNA]</scope>
    <source>
        <strain evidence="4">JCM 17593</strain>
    </source>
</reference>
<keyword evidence="1" id="KW-1133">Transmembrane helix</keyword>
<dbReference type="SUPFAM" id="SSF48317">
    <property type="entry name" value="Acid phosphatase/Vanadium-dependent haloperoxidase"/>
    <property type="match status" value="1"/>
</dbReference>
<dbReference type="RefSeq" id="WP_344776113.1">
    <property type="nucleotide sequence ID" value="NZ_BAABBX010000014.1"/>
</dbReference>
<feature type="transmembrane region" description="Helical" evidence="1">
    <location>
        <begin position="65"/>
        <end position="85"/>
    </location>
</feature>
<dbReference type="EMBL" id="BAABBX010000014">
    <property type="protein sequence ID" value="GAA4189872.1"/>
    <property type="molecule type" value="Genomic_DNA"/>
</dbReference>
<protein>
    <submittedName>
        <fullName evidence="3">Phosphatase PAP2 family protein</fullName>
    </submittedName>
</protein>
<dbReference type="InterPro" id="IPR000326">
    <property type="entry name" value="PAP2/HPO"/>
</dbReference>
<dbReference type="Proteomes" id="UP001500213">
    <property type="component" value="Unassembled WGS sequence"/>
</dbReference>
<name>A0ABP8AT74_9MICO</name>
<feature type="domain" description="Phosphatidic acid phosphatase type 2/haloperoxidase" evidence="2">
    <location>
        <begin position="91"/>
        <end position="195"/>
    </location>
</feature>
<accession>A0ABP8AT74</accession>
<keyword evidence="1" id="KW-0812">Transmembrane</keyword>